<evidence type="ECO:0000313" key="7">
    <source>
        <dbReference type="EMBL" id="KAK4546641.1"/>
    </source>
</evidence>
<organism evidence="7 8">
    <name type="scientific">Oleoguttula mirabilis</name>
    <dbReference type="NCBI Taxonomy" id="1507867"/>
    <lineage>
        <taxon>Eukaryota</taxon>
        <taxon>Fungi</taxon>
        <taxon>Dikarya</taxon>
        <taxon>Ascomycota</taxon>
        <taxon>Pezizomycotina</taxon>
        <taxon>Dothideomycetes</taxon>
        <taxon>Dothideomycetidae</taxon>
        <taxon>Mycosphaerellales</taxon>
        <taxon>Teratosphaeriaceae</taxon>
        <taxon>Oleoguttula</taxon>
    </lineage>
</organism>
<dbReference type="InterPro" id="IPR050493">
    <property type="entry name" value="FAD-dep_Monooxygenase_BioMet"/>
</dbReference>
<dbReference type="InterPro" id="IPR002938">
    <property type="entry name" value="FAD-bd"/>
</dbReference>
<dbReference type="Proteomes" id="UP001324427">
    <property type="component" value="Unassembled WGS sequence"/>
</dbReference>
<dbReference type="PRINTS" id="PR00420">
    <property type="entry name" value="RNGMNOXGNASE"/>
</dbReference>
<evidence type="ECO:0000256" key="1">
    <source>
        <dbReference type="ARBA" id="ARBA00007992"/>
    </source>
</evidence>
<name>A0AAV9JMT7_9PEZI</name>
<keyword evidence="3" id="KW-0274">FAD</keyword>
<comment type="similarity">
    <text evidence="1">Belongs to the paxM FAD-dependent monooxygenase family.</text>
</comment>
<dbReference type="SUPFAM" id="SSF51905">
    <property type="entry name" value="FAD/NAD(P)-binding domain"/>
    <property type="match status" value="1"/>
</dbReference>
<dbReference type="EMBL" id="JAVFHQ010000014">
    <property type="protein sequence ID" value="KAK4546641.1"/>
    <property type="molecule type" value="Genomic_DNA"/>
</dbReference>
<dbReference type="AlphaFoldDB" id="A0AAV9JMT7"/>
<keyword evidence="5" id="KW-0503">Monooxygenase</keyword>
<dbReference type="InterPro" id="IPR036188">
    <property type="entry name" value="FAD/NAD-bd_sf"/>
</dbReference>
<accession>A0AAV9JMT7</accession>
<dbReference type="GO" id="GO:0071949">
    <property type="term" value="F:FAD binding"/>
    <property type="evidence" value="ECO:0007669"/>
    <property type="project" value="InterPro"/>
</dbReference>
<feature type="domain" description="FAD-binding" evidence="6">
    <location>
        <begin position="14"/>
        <end position="349"/>
    </location>
</feature>
<dbReference type="GO" id="GO:0004497">
    <property type="term" value="F:monooxygenase activity"/>
    <property type="evidence" value="ECO:0007669"/>
    <property type="project" value="UniProtKB-KW"/>
</dbReference>
<sequence>MGLQHSLAMPSKQLSVIVVGAGIGGLTTAIALRRAGHKVTIYEKSSLSHEIGQGITISPHGGRILQRLGMDFQKARMTDYMGTNIVDAATLEPKAPMLDQSGWGRQFGVRMKTAYRIDLHANLLELARSDKGEGPPVKVLARAGVLEIDADNASITLENGETIKADILIAADGVRSKAAKHIVGNDCPEVQSSGTIVYRFTLPTERLLNDPETAHLLSAGAGITTFNVSPKGDRWLVRYYCRGTELQNFAMYTLRTHEDADRQEHDLRFKTDRASLRREMEGFHPSLLKVASMASDVLPLWRCTTREPLPRMSRGRMAVIGDAAHPVMPHIGLGAVSAIEDAAALGALFTNIPASATDTDTDTATLVQHRLALFSRLRAPRVAVYKLYSDCPFFIHAVQAQRHAAERYMAPRDLPQTQAELRPWYMGYDVYEDVKRALGEELLAA</sequence>
<keyword evidence="2" id="KW-0285">Flavoprotein</keyword>
<evidence type="ECO:0000313" key="8">
    <source>
        <dbReference type="Proteomes" id="UP001324427"/>
    </source>
</evidence>
<gene>
    <name evidence="7" type="ORF">LTR36_001858</name>
</gene>
<evidence type="ECO:0000256" key="3">
    <source>
        <dbReference type="ARBA" id="ARBA00022827"/>
    </source>
</evidence>
<dbReference type="PANTHER" id="PTHR13789:SF215">
    <property type="entry name" value="FAD-BINDING DOMAIN-CONTAINING PROTEIN-RELATED"/>
    <property type="match status" value="1"/>
</dbReference>
<dbReference type="SUPFAM" id="SSF54373">
    <property type="entry name" value="FAD-linked reductases, C-terminal domain"/>
    <property type="match status" value="1"/>
</dbReference>
<dbReference type="Pfam" id="PF01494">
    <property type="entry name" value="FAD_binding_3"/>
    <property type="match status" value="1"/>
</dbReference>
<dbReference type="PANTHER" id="PTHR13789">
    <property type="entry name" value="MONOOXYGENASE"/>
    <property type="match status" value="1"/>
</dbReference>
<evidence type="ECO:0000256" key="4">
    <source>
        <dbReference type="ARBA" id="ARBA00023002"/>
    </source>
</evidence>
<evidence type="ECO:0000256" key="2">
    <source>
        <dbReference type="ARBA" id="ARBA00022630"/>
    </source>
</evidence>
<comment type="caution">
    <text evidence="7">The sequence shown here is derived from an EMBL/GenBank/DDBJ whole genome shotgun (WGS) entry which is preliminary data.</text>
</comment>
<protein>
    <recommendedName>
        <fullName evidence="6">FAD-binding domain-containing protein</fullName>
    </recommendedName>
</protein>
<keyword evidence="8" id="KW-1185">Reference proteome</keyword>
<proteinExistence type="inferred from homology"/>
<dbReference type="Gene3D" id="3.50.50.60">
    <property type="entry name" value="FAD/NAD(P)-binding domain"/>
    <property type="match status" value="1"/>
</dbReference>
<reference evidence="7 8" key="1">
    <citation type="submission" date="2021-11" db="EMBL/GenBank/DDBJ databases">
        <title>Black yeast isolated from Biological Soil Crust.</title>
        <authorList>
            <person name="Kurbessoian T."/>
        </authorList>
    </citation>
    <scope>NUCLEOTIDE SEQUENCE [LARGE SCALE GENOMIC DNA]</scope>
    <source>
        <strain evidence="7 8">CCFEE 5522</strain>
    </source>
</reference>
<keyword evidence="4" id="KW-0560">Oxidoreductase</keyword>
<evidence type="ECO:0000256" key="5">
    <source>
        <dbReference type="ARBA" id="ARBA00023033"/>
    </source>
</evidence>
<evidence type="ECO:0000259" key="6">
    <source>
        <dbReference type="Pfam" id="PF01494"/>
    </source>
</evidence>